<sequence length="134" mass="15420">MTLVTTSRRSTTESRGVAKDLAFALGARYVARGKRGIREFLDTESSFFIISYDEKGLMLRWYYNGSPELERKITTYECRTREGVLTRGIITSDKGLYERLNPLFPVFIQDDEIPVLIIDGPQRRQSFLKLGKTD</sequence>
<accession>A0A2V2MRD4</accession>
<protein>
    <submittedName>
        <fullName evidence="1">Uncharacterized protein</fullName>
    </submittedName>
</protein>
<evidence type="ECO:0000313" key="1">
    <source>
        <dbReference type="EMBL" id="PWR69949.1"/>
    </source>
</evidence>
<dbReference type="Gene3D" id="3.40.50.10480">
    <property type="entry name" value="Probable brix-domain ribosomal biogenesis protein"/>
    <property type="match status" value="1"/>
</dbReference>
<dbReference type="EMBL" id="QGMY01000017">
    <property type="protein sequence ID" value="PWR69949.1"/>
    <property type="molecule type" value="Genomic_DNA"/>
</dbReference>
<gene>
    <name evidence="1" type="ORF">DK846_16080</name>
</gene>
<reference evidence="1 2" key="1">
    <citation type="submission" date="2018-05" db="EMBL/GenBank/DDBJ databases">
        <title>Draft genome of Methanospirillum lacunae Ki8-1.</title>
        <authorList>
            <person name="Dueholm M.S."/>
            <person name="Nielsen P.H."/>
            <person name="Bakmann L.F."/>
            <person name="Otzen D.E."/>
        </authorList>
    </citation>
    <scope>NUCLEOTIDE SEQUENCE [LARGE SCALE GENOMIC DNA]</scope>
    <source>
        <strain evidence="1 2">Ki8-1</strain>
    </source>
</reference>
<dbReference type="AlphaFoldDB" id="A0A2V2MRD4"/>
<organism evidence="1 2">
    <name type="scientific">Methanospirillum lacunae</name>
    <dbReference type="NCBI Taxonomy" id="668570"/>
    <lineage>
        <taxon>Archaea</taxon>
        <taxon>Methanobacteriati</taxon>
        <taxon>Methanobacteriota</taxon>
        <taxon>Stenosarchaea group</taxon>
        <taxon>Methanomicrobia</taxon>
        <taxon>Methanomicrobiales</taxon>
        <taxon>Methanospirillaceae</taxon>
        <taxon>Methanospirillum</taxon>
    </lineage>
</organism>
<name>A0A2V2MRD4_9EURY</name>
<keyword evidence="2" id="KW-1185">Reference proteome</keyword>
<proteinExistence type="predicted"/>
<evidence type="ECO:0000313" key="2">
    <source>
        <dbReference type="Proteomes" id="UP000245657"/>
    </source>
</evidence>
<dbReference type="Proteomes" id="UP000245657">
    <property type="component" value="Unassembled WGS sequence"/>
</dbReference>
<dbReference type="OrthoDB" id="117530at2157"/>
<dbReference type="GeneID" id="97547471"/>
<comment type="caution">
    <text evidence="1">The sequence shown here is derived from an EMBL/GenBank/DDBJ whole genome shotgun (WGS) entry which is preliminary data.</text>
</comment>
<dbReference type="RefSeq" id="WP_109970013.1">
    <property type="nucleotide sequence ID" value="NZ_CP176093.1"/>
</dbReference>
<dbReference type="SUPFAM" id="SSF52954">
    <property type="entry name" value="Class II aaRS ABD-related"/>
    <property type="match status" value="1"/>
</dbReference>